<dbReference type="PROSITE" id="PS00010">
    <property type="entry name" value="ASX_HYDROXYL"/>
    <property type="match status" value="4"/>
</dbReference>
<evidence type="ECO:0000256" key="2">
    <source>
        <dbReference type="ARBA" id="ARBA00004236"/>
    </source>
</evidence>
<evidence type="ECO:0000313" key="23">
    <source>
        <dbReference type="Proteomes" id="UP000887562"/>
    </source>
</evidence>
<feature type="domain" description="Ig-like" evidence="21">
    <location>
        <begin position="482"/>
        <end position="553"/>
    </location>
</feature>
<dbReference type="Pfam" id="PF07679">
    <property type="entry name" value="I-set"/>
    <property type="match status" value="15"/>
</dbReference>
<dbReference type="InterPro" id="IPR018097">
    <property type="entry name" value="EGF_Ca-bd_CS"/>
</dbReference>
<dbReference type="FunFam" id="2.10.25.10:FF:000038">
    <property type="entry name" value="Fibrillin 2"/>
    <property type="match status" value="1"/>
</dbReference>
<evidence type="ECO:0000256" key="12">
    <source>
        <dbReference type="ARBA" id="ARBA00022989"/>
    </source>
</evidence>
<feature type="domain" description="EGF-like" evidence="20">
    <location>
        <begin position="3971"/>
        <end position="4012"/>
    </location>
</feature>
<dbReference type="PANTHER" id="PTHR45080">
    <property type="entry name" value="CONTACTIN 5"/>
    <property type="match status" value="1"/>
</dbReference>
<feature type="domain" description="Ig-like" evidence="21">
    <location>
        <begin position="1367"/>
        <end position="1454"/>
    </location>
</feature>
<dbReference type="Pfam" id="PF00090">
    <property type="entry name" value="TSP_1"/>
    <property type="match status" value="5"/>
</dbReference>
<keyword evidence="7 18" id="KW-0245">EGF-like domain</keyword>
<dbReference type="Gene3D" id="2.40.155.10">
    <property type="entry name" value="Green fluorescent protein"/>
    <property type="match status" value="1"/>
</dbReference>
<evidence type="ECO:0000256" key="15">
    <source>
        <dbReference type="ARBA" id="ARBA00023180"/>
    </source>
</evidence>
<dbReference type="GO" id="GO:0005886">
    <property type="term" value="C:plasma membrane"/>
    <property type="evidence" value="ECO:0007669"/>
    <property type="project" value="UniProtKB-SubCell"/>
</dbReference>
<keyword evidence="6" id="KW-0272">Extracellular matrix</keyword>
<dbReference type="Pfam" id="PF13927">
    <property type="entry name" value="Ig_3"/>
    <property type="match status" value="11"/>
</dbReference>
<evidence type="ECO:0000256" key="1">
    <source>
        <dbReference type="ARBA" id="ARBA00004167"/>
    </source>
</evidence>
<dbReference type="FunFam" id="2.20.100.10:FF:000007">
    <property type="entry name" value="Thrombospondin 1"/>
    <property type="match status" value="1"/>
</dbReference>
<feature type="domain" description="Ig-like" evidence="21">
    <location>
        <begin position="791"/>
        <end position="878"/>
    </location>
</feature>
<feature type="domain" description="Ig-like" evidence="21">
    <location>
        <begin position="1755"/>
        <end position="1851"/>
    </location>
</feature>
<dbReference type="Gene3D" id="2.20.100.10">
    <property type="entry name" value="Thrombospondin type-1 (TSP1) repeat"/>
    <property type="match status" value="6"/>
</dbReference>
<evidence type="ECO:0000256" key="7">
    <source>
        <dbReference type="ARBA" id="ARBA00022536"/>
    </source>
</evidence>
<evidence type="ECO:0000256" key="5">
    <source>
        <dbReference type="ARBA" id="ARBA00022525"/>
    </source>
</evidence>
<feature type="domain" description="Ig-like" evidence="21">
    <location>
        <begin position="3221"/>
        <end position="3307"/>
    </location>
</feature>
<dbReference type="InterPro" id="IPR003599">
    <property type="entry name" value="Ig_sub"/>
</dbReference>
<dbReference type="FunFam" id="2.60.40.10:FF:000273">
    <property type="entry name" value="contactin-3 isoform X1"/>
    <property type="match status" value="1"/>
</dbReference>
<dbReference type="GO" id="GO:0030424">
    <property type="term" value="C:axon"/>
    <property type="evidence" value="ECO:0007669"/>
    <property type="project" value="TreeGrafter"/>
</dbReference>
<feature type="domain" description="Ig-like" evidence="21">
    <location>
        <begin position="1982"/>
        <end position="2021"/>
    </location>
</feature>
<feature type="domain" description="Ig-like" evidence="21">
    <location>
        <begin position="1667"/>
        <end position="1754"/>
    </location>
</feature>
<dbReference type="Proteomes" id="UP000887562">
    <property type="component" value="Unplaced"/>
</dbReference>
<keyword evidence="13 19" id="KW-0472">Membrane</keyword>
<dbReference type="GO" id="GO:0005509">
    <property type="term" value="F:calcium ion binding"/>
    <property type="evidence" value="ECO:0007669"/>
    <property type="project" value="InterPro"/>
</dbReference>
<dbReference type="Pfam" id="PF25106">
    <property type="entry name" value="VWA_4"/>
    <property type="match status" value="1"/>
</dbReference>
<feature type="domain" description="Ig-like" evidence="21">
    <location>
        <begin position="2372"/>
        <end position="2473"/>
    </location>
</feature>
<dbReference type="InterPro" id="IPR000742">
    <property type="entry name" value="EGF"/>
</dbReference>
<dbReference type="SMART" id="SM00209">
    <property type="entry name" value="TSP1"/>
    <property type="match status" value="6"/>
</dbReference>
<keyword evidence="23" id="KW-1185">Reference proteome</keyword>
<feature type="domain" description="Ig-like" evidence="21">
    <location>
        <begin position="1267"/>
        <end position="1362"/>
    </location>
</feature>
<dbReference type="Pfam" id="PF07645">
    <property type="entry name" value="EGF_CA"/>
    <property type="match status" value="5"/>
</dbReference>
<dbReference type="GO" id="GO:0008046">
    <property type="term" value="F:axon guidance receptor activity"/>
    <property type="evidence" value="ECO:0007669"/>
    <property type="project" value="TreeGrafter"/>
</dbReference>
<dbReference type="PROSITE" id="PS50026">
    <property type="entry name" value="EGF_3"/>
    <property type="match status" value="4"/>
</dbReference>
<dbReference type="PROSITE" id="PS50092">
    <property type="entry name" value="TSP1"/>
    <property type="match status" value="6"/>
</dbReference>
<dbReference type="SUPFAM" id="SSF82895">
    <property type="entry name" value="TSP-1 type 1 repeat"/>
    <property type="match status" value="5"/>
</dbReference>
<feature type="domain" description="Ig-like" evidence="21">
    <location>
        <begin position="2673"/>
        <end position="2757"/>
    </location>
</feature>
<dbReference type="SUPFAM" id="SSF48726">
    <property type="entry name" value="Immunoglobulin"/>
    <property type="match status" value="27"/>
</dbReference>
<feature type="domain" description="Ig-like" evidence="21">
    <location>
        <begin position="3131"/>
        <end position="3218"/>
    </location>
</feature>
<evidence type="ECO:0000256" key="13">
    <source>
        <dbReference type="ARBA" id="ARBA00023136"/>
    </source>
</evidence>
<dbReference type="CDD" id="cd00054">
    <property type="entry name" value="EGF_CA"/>
    <property type="match status" value="6"/>
</dbReference>
<feature type="domain" description="Ig-like" evidence="21">
    <location>
        <begin position="1073"/>
        <end position="1168"/>
    </location>
</feature>
<feature type="domain" description="Ig-like" evidence="21">
    <location>
        <begin position="2477"/>
        <end position="2574"/>
    </location>
</feature>
<keyword evidence="15" id="KW-0325">Glycoprotein</keyword>
<feature type="domain" description="Ig-like" evidence="21">
    <location>
        <begin position="883"/>
        <end position="974"/>
    </location>
</feature>
<dbReference type="InterPro" id="IPR026823">
    <property type="entry name" value="cEGF"/>
</dbReference>
<dbReference type="CDD" id="cd00096">
    <property type="entry name" value="Ig"/>
    <property type="match status" value="9"/>
</dbReference>
<comment type="caution">
    <text evidence="18">Lacks conserved residue(s) required for the propagation of feature annotation.</text>
</comment>
<feature type="domain" description="EGF-like" evidence="20">
    <location>
        <begin position="4151"/>
        <end position="4191"/>
    </location>
</feature>
<feature type="domain" description="Ig-like" evidence="21">
    <location>
        <begin position="2857"/>
        <end position="2947"/>
    </location>
</feature>
<evidence type="ECO:0000256" key="6">
    <source>
        <dbReference type="ARBA" id="ARBA00022530"/>
    </source>
</evidence>
<dbReference type="InterPro" id="IPR056475">
    <property type="entry name" value="GBD_Hemicentin/VWA7"/>
</dbReference>
<evidence type="ECO:0000259" key="20">
    <source>
        <dbReference type="PROSITE" id="PS50026"/>
    </source>
</evidence>
<evidence type="ECO:0000256" key="17">
    <source>
        <dbReference type="ARBA" id="ARBA00069893"/>
    </source>
</evidence>
<dbReference type="FunFam" id="2.20.100.10:FF:000001">
    <property type="entry name" value="semaphorin-5A isoform X1"/>
    <property type="match status" value="3"/>
</dbReference>
<dbReference type="InterPro" id="IPR013098">
    <property type="entry name" value="Ig_I-set"/>
</dbReference>
<dbReference type="SMART" id="SM00409">
    <property type="entry name" value="IG"/>
    <property type="match status" value="27"/>
</dbReference>
<dbReference type="PROSITE" id="PS01187">
    <property type="entry name" value="EGF_CA"/>
    <property type="match status" value="1"/>
</dbReference>
<feature type="domain" description="Ig-like" evidence="21">
    <location>
        <begin position="2577"/>
        <end position="2669"/>
    </location>
</feature>
<evidence type="ECO:0000256" key="11">
    <source>
        <dbReference type="ARBA" id="ARBA00022837"/>
    </source>
</evidence>
<evidence type="ECO:0000256" key="8">
    <source>
        <dbReference type="ARBA" id="ARBA00022692"/>
    </source>
</evidence>
<proteinExistence type="predicted"/>
<dbReference type="SMART" id="SM00181">
    <property type="entry name" value="EGF"/>
    <property type="match status" value="7"/>
</dbReference>
<dbReference type="SUPFAM" id="SSF53300">
    <property type="entry name" value="vWA-like"/>
    <property type="match status" value="1"/>
</dbReference>
<dbReference type="SMART" id="SM00179">
    <property type="entry name" value="EGF_CA"/>
    <property type="match status" value="7"/>
</dbReference>
<feature type="domain" description="EGF-like" evidence="20">
    <location>
        <begin position="4062"/>
        <end position="4101"/>
    </location>
</feature>
<dbReference type="FunFam" id="2.20.100.10:FF:000067">
    <property type="entry name" value="Hemicentin 1"/>
    <property type="match status" value="1"/>
</dbReference>
<keyword evidence="4" id="KW-1003">Cell membrane</keyword>
<dbReference type="InterPro" id="IPR049883">
    <property type="entry name" value="NOTCH1_EGF-like"/>
</dbReference>
<dbReference type="SMART" id="SM00406">
    <property type="entry name" value="IGv"/>
    <property type="match status" value="8"/>
</dbReference>
<feature type="domain" description="Ig-like" evidence="21">
    <location>
        <begin position="2950"/>
        <end position="3037"/>
    </location>
</feature>
<feature type="domain" description="Ig-like" evidence="21">
    <location>
        <begin position="1173"/>
        <end position="1262"/>
    </location>
</feature>
<comment type="subcellular location">
    <subcellularLocation>
        <location evidence="2">Cell membrane</location>
    </subcellularLocation>
    <subcellularLocation>
        <location evidence="1">Membrane</location>
        <topology evidence="1">Single-pass membrane protein</topology>
    </subcellularLocation>
    <subcellularLocation>
        <location evidence="3">Secreted</location>
        <location evidence="3">Extracellular space</location>
        <location evidence="3">Extracellular matrix</location>
    </subcellularLocation>
</comment>
<feature type="domain" description="Ig-like" evidence="21">
    <location>
        <begin position="2031"/>
        <end position="2121"/>
    </location>
</feature>
<evidence type="ECO:0000256" key="4">
    <source>
        <dbReference type="ARBA" id="ARBA00022475"/>
    </source>
</evidence>
<dbReference type="GO" id="GO:0043025">
    <property type="term" value="C:neuronal cell body"/>
    <property type="evidence" value="ECO:0007669"/>
    <property type="project" value="TreeGrafter"/>
</dbReference>
<keyword evidence="11" id="KW-0106">Calcium</keyword>
<dbReference type="GO" id="GO:0050808">
    <property type="term" value="P:synapse organization"/>
    <property type="evidence" value="ECO:0007669"/>
    <property type="project" value="TreeGrafter"/>
</dbReference>
<dbReference type="InterPro" id="IPR007110">
    <property type="entry name" value="Ig-like_dom"/>
</dbReference>
<accession>A0A915EYJ3</accession>
<dbReference type="InterPro" id="IPR000884">
    <property type="entry name" value="TSP1_rpt"/>
</dbReference>
<protein>
    <recommendedName>
        <fullName evidence="17">Cell adhesion molecule-related/down-regulated by oncogenes</fullName>
    </recommendedName>
</protein>
<organism evidence="23 24">
    <name type="scientific">Echinococcus canadensis</name>
    <dbReference type="NCBI Taxonomy" id="519352"/>
    <lineage>
        <taxon>Eukaryota</taxon>
        <taxon>Metazoa</taxon>
        <taxon>Spiralia</taxon>
        <taxon>Lophotrochozoa</taxon>
        <taxon>Platyhelminthes</taxon>
        <taxon>Cestoda</taxon>
        <taxon>Eucestoda</taxon>
        <taxon>Cyclophyllidea</taxon>
        <taxon>Taeniidae</taxon>
        <taxon>Echinococcus</taxon>
        <taxon>Echinococcus canadensis group</taxon>
    </lineage>
</organism>
<feature type="domain" description="Ig-like" evidence="21">
    <location>
        <begin position="3042"/>
        <end position="3126"/>
    </location>
</feature>
<dbReference type="InterPro" id="IPR000152">
    <property type="entry name" value="EGF-type_Asp/Asn_hydroxyl_site"/>
</dbReference>
<dbReference type="InterPro" id="IPR003598">
    <property type="entry name" value="Ig_sub2"/>
</dbReference>
<reference evidence="24" key="1">
    <citation type="submission" date="2022-11" db="UniProtKB">
        <authorList>
            <consortium name="WormBaseParasite"/>
        </authorList>
    </citation>
    <scope>IDENTIFICATION</scope>
</reference>
<evidence type="ECO:0000259" key="21">
    <source>
        <dbReference type="PROSITE" id="PS50835"/>
    </source>
</evidence>
<dbReference type="GO" id="GO:0007156">
    <property type="term" value="P:homophilic cell adhesion via plasma membrane adhesion molecules"/>
    <property type="evidence" value="ECO:0007669"/>
    <property type="project" value="TreeGrafter"/>
</dbReference>
<name>A0A915EYJ3_9CEST</name>
<dbReference type="InterPro" id="IPR050958">
    <property type="entry name" value="Cell_Adh-Cytoskel_Orgn"/>
</dbReference>
<dbReference type="PRINTS" id="PR01705">
    <property type="entry name" value="TSP1REPEAT"/>
</dbReference>
<keyword evidence="5" id="KW-0964">Secreted</keyword>
<dbReference type="SUPFAM" id="SSF57184">
    <property type="entry name" value="Growth factor receptor domain"/>
    <property type="match status" value="3"/>
</dbReference>
<dbReference type="InterPro" id="IPR036383">
    <property type="entry name" value="TSP1_rpt_sf"/>
</dbReference>
<feature type="domain" description="EGF-like" evidence="20">
    <location>
        <begin position="4213"/>
        <end position="4255"/>
    </location>
</feature>
<dbReference type="InterPro" id="IPR009030">
    <property type="entry name" value="Growth_fac_rcpt_cys_sf"/>
</dbReference>
<evidence type="ECO:0000256" key="9">
    <source>
        <dbReference type="ARBA" id="ARBA00022729"/>
    </source>
</evidence>
<keyword evidence="16" id="KW-0393">Immunoglobulin domain</keyword>
<sequence length="4467" mass="490785">PTCVTARVLARPTPATCLPASVVMRLMLLLLYLVSLFTRAWESQSFYGGPQSQSLGYISGYLDAQPPPLQVYEGDSNTGSMPSSISLAIVFDSTGSMGDDLKQVKLGARRILQRHLEKGREALIKDFVLVKVHDPDVGPARVTTSTKTFYQYLEGVYTQGGGDCPEMTITGIEMALEAAQPNSLIYVFTDSSAKDYDRLPRVVFVLTGFCNTTDEPGFQAYQEIATVSSGQVYIIGKRQVKEFMRVIEAAVESQKVQVLQQDTWETTAKTYSFPVDTHLSQLTIQVTNYKTNDSIKVGIRDPEGKLITKEDGLRQLMKTVPNVFVASIDHPTPGTWTLEVSAEVSGQPSISGEENLGGQWHSVRVSGISEIDFVPGFAANQLSYNRGASRQPIAGIKNYLMTNITGRLMTGSVDAITLRASNGTALVRLPVERTPGSQVYVSQHAMDPVPGHYYLQVTGRDSQGYTFQRYSKVALLARAARPSVVTCPAKLEVARGATAQIACLVDSEVPFSVKWYQNNRPLIGFPGEHQIFSVPTNVTYTLHDVNEESQGIYAVVMVPTGTGVETGPEGQGRDEVAVVILPPPPTVFIPRNASVEPNGLAHLMCTVFSQADKVDINWYRGDSVRFKVKDGRRHSIRMSGGGETSPDGQTFTSTLQISNVQDSDIGQYICEAEHKGGVSSAFGFVVIHVRPSVMAESSQVDFKDGGRLVLSCRAEGHPPPEISWSFNDVPIPRGENMQIGSSRINILDEYMESRLIISPADASDAGRYSCFAVNSAGEAQADIIASFIARPEITRIDMAREMPQEGERQTLRCLASGQPPPLIKWEFNGSPVGESANIRLNQTTGELEILHLKRHMSGKWTCVAENVAGSTRTSVSMEVGHKPKMDTGAMQERIFGDFASDLVIPCIVDGNPPPQIKWFKLVGEDQVPVTYGSRYTLAADNSLHITDLNLEDSTTFVCEASNTYGRDQYHVSVELGGIRAPTISYTEPRQVVLEGSSEMILNCPVLDAKPAAQVTWLKNSVEINLSDPRYALLDTSLVIRGIEMGDEGVYTCVAHNVVGRSKIDIELDVQTKPRFIDDTRLTTVEITQGKVMELHCEVEGDPKPEVEWRKDGRLVTPKRGYSSGAGGFILSSDGYVLTVYSVTDATSGIFTCSAINTHGAVSKEFQVTVRTPPSISKEGVGEVEIAQNEMTLLTCMISYGHPQPTIRWFKNGQPLVEIPGRVHIVDNGQSVEIRGEREEESGSYECRAENEVGFDSRFYQVTVLVPPTYTSTHVRRRLLVRTGERVDLECGMSGFPEPEIFWSWNGRPLEANKLDDLGMSIRPPREGTSQLTIMYMNGDLQGNYTCIGRNRGGTTSMDYEVILLTEPKIVDFGERAVVFLNNTITLTCGASGTPKPNISWWFEGSRIIPSMTPGYRIVGDGNLMIYNAQRHHGGDYTCIAENEAGQDSRVATITVFEPSAEPPISQNITTITMGGNITFTCKLTSNPPPKIKWYKDGVDIFSIMPQDRFTVSEDESTLTIYDVQPEDQGQYKCEAENIPGNWDLSYYLEVTSSPGILVGSSSRLKEKVRQGQDLHLRCIAIGHPEPTYQWLKDDTPIASTSIPMGAGQSDKRVEISTVSKRYALHDQGRELVVFAAKPEDAGSYTCIATNIVGRDRHTMQVAVIAKPFFVDGLDHETPEVIRGESALLWCNASGFPQPKIKWSTHEGEVDQRNANIQIQSEGRALFIANVTQASASRYTCTATNDAGEVRRIIDPVIVYAPVIISHEGENPRPVVRNGETQLSCDWDAYPDAKVEWFKGGEPINGYDFSRANFSIRNTMLYLHNVEAEDAGIYRCVVSNRFGSTKRQWNVLVMSKSIVQHPRLLDMRALAILAVIVLTAAKPQLKHFSQSGRLVFAGCGKPICKSGEFRGFNCYLGKCSVICFEGGCFENDISPVEDLTDRGIHVHVTQDGGNKKSRNETVSLPLFVGYSNCTTDFCSHGPPRFLFTSEEGTQGVPLGGSVALFCVAEGEPKPMIRWTKDGAPITEAQDAPRLDGDGQRQYSIERTVGSSIILECLVIGNPTPSIEWYKDGSKLEPLPYRYRLLNQKRELEILSIQPVDAGRFRCVASNEAGSLEVSVDLTVGAPPRIDRGRLRSEYVVKEGDELVLPCPATGSPDPRLSFTRSELDPTTQTVVDRPLGEQGTASDKDSLVRRAVVSQDRQALTIFRVQKSDAGTYQCNASNEVGWDTMKYTVRVRGEAISPLKIVLKIYRPPLNKAKKVVIAGDLIVLQCLHQVPPSFDTSNMQPEVQWFVNQTRFLDCPLHGFADPPPLLTWERHGISVVSGPAIQISADGSRLTVPRVSLSDAGDYKCIASNEVGRTSQTFHVLVHVRPRFVDPMRKINIEAIQNQTIYMSCEATGDPPPRVTWFKRDVELFPPGSFLTSSSTQDSHKTVMPLQGDQILQITNVQKSDAGDYACMASNGGEAIEKKFNLTVIMPPVILKPQGSPEVHSTREYVPETFHCLIRDYNSTQPEIVWTKDGSPILMSEDGDYFVVQDSGQVLTVVRPTSSESGTYRCEAKNKAGVDSHHFKLIVTAAPRFPTDFVRYREKLTQQIGSQVRLTCPVTGSPPPVVTWYYNGSPLLPYTVPSHYSFDMDNRVLNFISGQKDSGEYRCIAHNEAGNISKTYELEIIMPPLVRLDRAEMREREGSTFTVQCIAEGHPPPKVEWTRSTGGLFRIGTNVDLATGTLTITDARKEDTGVYTCTATNKISSDSKTVDIQVIERPLIQTTTAPVVVNEGDQVVLPCTVTGTPPIQVQWRLPSGQQITQDEILGFQVLPQQGLLIESATRTHAGLYRCSASNEAGSQNAVISLEVLVPPKLVRPATIEASGKMNSVLQLNCEVEEGIPKPIVIWERNGVSFSRIKSFYTTTDSGLFIFNALKPQDEGEWICVARNPAGEDRLAFNVIVSTPPRVSMSLSSVGYEGQSITLDCQVEGKPVPEVVWEFKNEPVAMTFGSRARLDSPTRLTIHNLQPEDAGNYFCIASIPGQDRVMDSTYLTVFTIPTFVSTPNRTIDAFEDRWIQFRCTADGHPKPEIKWTFKGNMIGSNPSHNGIGSLIIGPLRESHSGQYACIATNDAGKKEHTFQFTVKTRPKVYMYQSDEAIRTNEMARLYCNVSGDADSIVWLKDGIPIKSDQRVNIENDGSSLVISMARSVDNGVYQCIAANPVGEDLGELRLVIESKPQLVKTPANSTASLGEIITLECQAEGHPTPIISWYHNNVTVRMSSTHSIIRNGSLRIVGVREKDEGIYHCVASSYQGEVISDPATIQVQIPGGWSEWMPWQPCSATCGRGVQMRERLCESPAPRNGGAYCVGENAETRACLQAFCPVDGVWGSWGPWSACSSTCGAGLRHRSRKCDSPPPGNGGKPCPGEAMEDVLCEDLPLCPVKGGWSSWGPWSSCSRTCGAGSTQHRERKCDMPPPANGGLLCIGPESQVRACERKPCPINGSWGQWSAWSHCSKSCGGGIRRRTRQCNNPSPRFGGAPCQPQGGDSETTECQENPCPVNGEWSNWSSWSACVGRCGVGIQSRTRTCTEPAPSYGGHLCRGSAKDSRTCSLPFVDDSEPCPIASGSGGGVGANWSSWSAWSECVPDCSSTEGESGEGGRRHRTRNCMTLRDGKYVAAQSIRECEGHAEEVEKCYPPASGSLDCFDQNRPLFGNLIGELRGRLGGKSLAGIKIVGNWSAMSPKVTSFRIDFQNVPPEHSLCLQVLSEMASPVFWYAAREIERASNGEYVTGRSGEFTWNSLGQFADGSNVRLDLVLRRVNGEDYSSEQKFVVLRMETTIIGDCPIALRPDAVEDKDVPAWSAGAKVELSDFKEQIVQLDPSKGKLHASSSRTYGVVDWTSGRRLIEPYGWNSEVTTSSGRRQRFLSQNLIVDRLYVVSDPARGVISLSADTAISKVSGAVCPEGFEIVEARMDGKRQLLGAANLDYCRDVNECSSPNLNTCDHICENTSPGYSCKCHEGYRLSPDGRSCLDIDECMEGENAGILVCPTGQRCVNKPGTFNCVQGCGEGLQLSASGDLCEDIDECRSGKDVCSGHKCVNTYGGYVCSCRSGYELINNHCQDIDECKNGKARCRSNEACVNLPGWYECRQVCPRGYRFAGEMADGVPNCIDINECSTNENLCPAEAVCINEPGSFRCQCPDGQPPIKHSCLGLSSRACEPGFTWDSESARCADIDECNPAYGPGPCQYECHNTYGGYRCSCPLGYELNPLTNLCKDTNECKTSSNTCKKGELCINTPGSHICIKPDCPESYQWDDKTQSCRILCTESDLPCPKGARYADSVQYISVSIPRTNGTIGRNIMLRVVDWNQVQQGNCHYQLLDKASGTPVSHRSKNGVVYLIPDWTSPAFADPASKVIHASLNQSAPALYYLFFRVSCYEGLPWYTTTNSQDFDVYPVGRQLQQVSYRDDSKLIFQHSFYVYISISNYPF</sequence>
<dbReference type="InterPro" id="IPR036179">
    <property type="entry name" value="Ig-like_dom_sf"/>
</dbReference>
<evidence type="ECO:0000256" key="10">
    <source>
        <dbReference type="ARBA" id="ARBA00022737"/>
    </source>
</evidence>
<dbReference type="SMART" id="SM00408">
    <property type="entry name" value="IGc2"/>
    <property type="match status" value="26"/>
</dbReference>
<feature type="domain" description="Ig-like" evidence="21">
    <location>
        <begin position="584"/>
        <end position="674"/>
    </location>
</feature>
<keyword evidence="12 19" id="KW-1133">Transmembrane helix</keyword>
<dbReference type="FunFam" id="2.10.25.10:FF:000002">
    <property type="entry name" value="Latent-transforming growth factor beta-binding protein 3"/>
    <property type="match status" value="1"/>
</dbReference>
<dbReference type="InterPro" id="IPR056861">
    <property type="entry name" value="HMCN1-like_VWA"/>
</dbReference>
<dbReference type="Pfam" id="PF23560">
    <property type="entry name" value="GBD_Hemicentin"/>
    <property type="match status" value="1"/>
</dbReference>
<dbReference type="Gene3D" id="3.40.50.410">
    <property type="entry name" value="von Willebrand factor, type A domain"/>
    <property type="match status" value="1"/>
</dbReference>
<feature type="domain" description="Ig-like" evidence="21">
    <location>
        <begin position="1462"/>
        <end position="1551"/>
    </location>
</feature>
<feature type="domain" description="Nidogen G2 beta-barrel" evidence="22">
    <location>
        <begin position="3689"/>
        <end position="3945"/>
    </location>
</feature>
<keyword evidence="14" id="KW-1015">Disulfide bond</keyword>
<feature type="domain" description="Ig-like" evidence="21">
    <location>
        <begin position="1554"/>
        <end position="1662"/>
    </location>
</feature>
<dbReference type="FunFam" id="2.60.40.10:FF:000005">
    <property type="entry name" value="Neuronal cell adhesion molecule"/>
    <property type="match status" value="1"/>
</dbReference>
<dbReference type="Pfam" id="PF07474">
    <property type="entry name" value="G2F"/>
    <property type="match status" value="1"/>
</dbReference>
<evidence type="ECO:0000256" key="18">
    <source>
        <dbReference type="PROSITE-ProRule" id="PRU00076"/>
    </source>
</evidence>
<dbReference type="PROSITE" id="PS50835">
    <property type="entry name" value="IG_LIKE"/>
    <property type="match status" value="28"/>
</dbReference>
<dbReference type="InterPro" id="IPR013106">
    <property type="entry name" value="Ig_V-set"/>
</dbReference>
<dbReference type="Gene3D" id="2.60.40.10">
    <property type="entry name" value="Immunoglobulins"/>
    <property type="match status" value="28"/>
</dbReference>
<feature type="domain" description="Ig-like" evidence="21">
    <location>
        <begin position="2277"/>
        <end position="2365"/>
    </location>
</feature>
<dbReference type="PROSITE" id="PS01186">
    <property type="entry name" value="EGF_2"/>
    <property type="match status" value="3"/>
</dbReference>
<dbReference type="FunFam" id="2.60.40.10:FF:000032">
    <property type="entry name" value="palladin isoform X1"/>
    <property type="match status" value="8"/>
</dbReference>
<evidence type="ECO:0000256" key="16">
    <source>
        <dbReference type="ARBA" id="ARBA00023319"/>
    </source>
</evidence>
<keyword evidence="9" id="KW-0732">Signal</keyword>
<dbReference type="WBParaSite" id="maker-E.canG7_contigs_3475-snap-gene-1.48-mRNA-1">
    <property type="protein sequence ID" value="maker-E.canG7_contigs_3475-snap-gene-1.48-mRNA-1"/>
    <property type="gene ID" value="EcG7_00702"/>
</dbReference>
<evidence type="ECO:0000256" key="3">
    <source>
        <dbReference type="ARBA" id="ARBA00004498"/>
    </source>
</evidence>
<feature type="domain" description="Ig-like" evidence="21">
    <location>
        <begin position="981"/>
        <end position="1070"/>
    </location>
</feature>
<evidence type="ECO:0000256" key="19">
    <source>
        <dbReference type="SAM" id="Phobius"/>
    </source>
</evidence>
<keyword evidence="8 19" id="KW-0812">Transmembrane</keyword>
<dbReference type="Pfam" id="PF12662">
    <property type="entry name" value="cEGF"/>
    <property type="match status" value="1"/>
</dbReference>
<feature type="transmembrane region" description="Helical" evidence="19">
    <location>
        <begin position="17"/>
        <end position="37"/>
    </location>
</feature>
<dbReference type="InterPro" id="IPR001881">
    <property type="entry name" value="EGF-like_Ca-bd_dom"/>
</dbReference>
<feature type="domain" description="Ig-like" evidence="21">
    <location>
        <begin position="2126"/>
        <end position="2234"/>
    </location>
</feature>
<feature type="domain" description="Ig-like" evidence="21">
    <location>
        <begin position="691"/>
        <end position="786"/>
    </location>
</feature>
<dbReference type="InterPro" id="IPR013783">
    <property type="entry name" value="Ig-like_fold"/>
</dbReference>
<dbReference type="PANTHER" id="PTHR45080:SF8">
    <property type="entry name" value="IG-LIKE DOMAIN-CONTAINING PROTEIN"/>
    <property type="match status" value="1"/>
</dbReference>
<dbReference type="Gene3D" id="2.10.25.10">
    <property type="entry name" value="Laminin"/>
    <property type="match status" value="7"/>
</dbReference>
<evidence type="ECO:0000313" key="24">
    <source>
        <dbReference type="WBParaSite" id="maker-E.canG7_contigs_3475-snap-gene-1.48-mRNA-1"/>
    </source>
</evidence>
<evidence type="ECO:0000256" key="14">
    <source>
        <dbReference type="ARBA" id="ARBA00023157"/>
    </source>
</evidence>
<feature type="domain" description="Ig-like" evidence="21">
    <location>
        <begin position="2764"/>
        <end position="2850"/>
    </location>
</feature>
<dbReference type="InterPro" id="IPR006605">
    <property type="entry name" value="G2_nidogen/fibulin_G2F"/>
</dbReference>
<keyword evidence="10" id="KW-0677">Repeat</keyword>
<dbReference type="SUPFAM" id="SSF54511">
    <property type="entry name" value="GFP-like"/>
    <property type="match status" value="1"/>
</dbReference>
<evidence type="ECO:0000259" key="22">
    <source>
        <dbReference type="PROSITE" id="PS50993"/>
    </source>
</evidence>
<dbReference type="PROSITE" id="PS50993">
    <property type="entry name" value="NIDOGEN_G2"/>
    <property type="match status" value="1"/>
</dbReference>
<dbReference type="InterPro" id="IPR036465">
    <property type="entry name" value="vWFA_dom_sf"/>
</dbReference>
<dbReference type="InterPro" id="IPR009017">
    <property type="entry name" value="GFP"/>
</dbReference>